<dbReference type="GeneID" id="93396574"/>
<gene>
    <name evidence="2" type="ORF">IC627_14030</name>
    <name evidence="1" type="ORF">PDPUS_1_00340</name>
</gene>
<dbReference type="SUPFAM" id="SSF81901">
    <property type="entry name" value="HCP-like"/>
    <property type="match status" value="1"/>
</dbReference>
<evidence type="ECO:0000313" key="2">
    <source>
        <dbReference type="EMBL" id="QOD56299.1"/>
    </source>
</evidence>
<accession>A0A1Q9H093</accession>
<dbReference type="EMBL" id="AP018045">
    <property type="protein sequence ID" value="BAX51715.1"/>
    <property type="molecule type" value="Genomic_DNA"/>
</dbReference>
<protein>
    <submittedName>
        <fullName evidence="2">Sel1 repeat family protein</fullName>
    </submittedName>
    <submittedName>
        <fullName evidence="1">Sel1 repeat protein</fullName>
    </submittedName>
</protein>
<reference evidence="2 4" key="3">
    <citation type="submission" date="2020-09" db="EMBL/GenBank/DDBJ databases">
        <title>Complete, closed and curated genome sequences of Photobacterium damselae subsp. piscicida isolates from Australia indicate localised evolution and additional plasmid-borne pathogenicity mechanisms.</title>
        <authorList>
            <person name="Baseggio L."/>
            <person name="Silayeva O."/>
            <person name="Buller N."/>
            <person name="Landos M."/>
            <person name="Engelstaedter J."/>
            <person name="Barnes A.C."/>
        </authorList>
    </citation>
    <scope>NUCLEOTIDE SEQUENCE [LARGE SCALE GENOMIC DNA]</scope>
    <source>
        <strain evidence="2 4">AS-16-0540-1</strain>
    </source>
</reference>
<dbReference type="EMBL" id="CP061854">
    <property type="protein sequence ID" value="QOD56299.1"/>
    <property type="molecule type" value="Genomic_DNA"/>
</dbReference>
<reference evidence="3" key="2">
    <citation type="submission" date="2017-05" db="EMBL/GenBank/DDBJ databases">
        <title>Whole genome sequence of fish pathogenic bacteria, Photobacterium damselae subsp. piscicida, strain 91-197, isolated from hybrid striped bass (Morone sp.) in USA.</title>
        <authorList>
            <person name="Teru Y."/>
            <person name="Hikima J."/>
            <person name="Kono T."/>
            <person name="Sakai M."/>
            <person name="Takano T."/>
            <person name="Hawke J.P."/>
            <person name="Takeyama H."/>
            <person name="Aoki T."/>
        </authorList>
    </citation>
    <scope>NUCLEOTIDE SEQUENCE [LARGE SCALE GENOMIC DNA]</scope>
    <source>
        <strain evidence="3">91-197</strain>
    </source>
</reference>
<dbReference type="AlphaFoldDB" id="A0A1Q9H093"/>
<proteinExistence type="predicted"/>
<reference evidence="1" key="1">
    <citation type="journal article" date="2017" name="Genome Announc.">
        <title>Whole-Genome Sequence of Photobacterium damselae subsp. piscicida Strain 91-197, Isolated from Hybrid Striped Bass (Morone sp.) in the United States.</title>
        <authorList>
            <person name="Teru Y."/>
            <person name="Hikima J."/>
            <person name="Kono T."/>
            <person name="Sakai M."/>
            <person name="Takano T."/>
            <person name="Hawke J.P."/>
            <person name="Takeyama H."/>
            <person name="Aoki T."/>
        </authorList>
    </citation>
    <scope>NUCLEOTIDE SEQUENCE</scope>
    <source>
        <strain evidence="1">91-197</strain>
    </source>
</reference>
<dbReference type="PANTHER" id="PTHR11102">
    <property type="entry name" value="SEL-1-LIKE PROTEIN"/>
    <property type="match status" value="1"/>
</dbReference>
<dbReference type="PANTHER" id="PTHR11102:SF160">
    <property type="entry name" value="ERAD-ASSOCIATED E3 UBIQUITIN-PROTEIN LIGASE COMPONENT HRD3"/>
    <property type="match status" value="1"/>
</dbReference>
<dbReference type="RefSeq" id="WP_044179280.1">
    <property type="nucleotide sequence ID" value="NZ_AP018045.1"/>
</dbReference>
<sequence length="209" mass="23905">MKPAVKLWLLSAAIIPIWGWSQGVGDAVPVYSDSQLIHLFDTNRHLAQVKADDCQLVQDIIARARRVQSPAYQFLYGDMLAWGVCVPKDAETGLYYMKKAANQGLPAALEQLGRYYAAGTLVQQDRDRAILYLREAAAMGNIAARIQLAELLLKDYGSPLDYEDAYRWLYFSVTDNRNQHQRITQLRRRLEHQMPANIIARAKREELLW</sequence>
<name>A0A1Q9H093_PHODP</name>
<evidence type="ECO:0000313" key="1">
    <source>
        <dbReference type="EMBL" id="BAX51715.1"/>
    </source>
</evidence>
<organism evidence="2 4">
    <name type="scientific">Photobacterium damsela subsp. piscicida</name>
    <name type="common">Pasteurella piscicida</name>
    <dbReference type="NCBI Taxonomy" id="38294"/>
    <lineage>
        <taxon>Bacteria</taxon>
        <taxon>Pseudomonadati</taxon>
        <taxon>Pseudomonadota</taxon>
        <taxon>Gammaproteobacteria</taxon>
        <taxon>Vibrionales</taxon>
        <taxon>Vibrionaceae</taxon>
        <taxon>Photobacterium</taxon>
    </lineage>
</organism>
<dbReference type="NCBIfam" id="NF047621">
    <property type="entry name" value="FlgprotMotXVib"/>
    <property type="match status" value="1"/>
</dbReference>
<dbReference type="Pfam" id="PF08238">
    <property type="entry name" value="Sel1"/>
    <property type="match status" value="3"/>
</dbReference>
<dbReference type="Proteomes" id="UP000516656">
    <property type="component" value="Chromosome 1"/>
</dbReference>
<dbReference type="Proteomes" id="UP000218676">
    <property type="component" value="Chromosome 1"/>
</dbReference>
<dbReference type="Gene3D" id="1.25.40.10">
    <property type="entry name" value="Tetratricopeptide repeat domain"/>
    <property type="match status" value="1"/>
</dbReference>
<dbReference type="InterPro" id="IPR011990">
    <property type="entry name" value="TPR-like_helical_dom_sf"/>
</dbReference>
<dbReference type="InterPro" id="IPR006597">
    <property type="entry name" value="Sel1-like"/>
</dbReference>
<dbReference type="FunFam" id="1.25.40.10:FF:000346">
    <property type="entry name" value="Sodium-type flagellar protein MotX"/>
    <property type="match status" value="1"/>
</dbReference>
<evidence type="ECO:0000313" key="4">
    <source>
        <dbReference type="Proteomes" id="UP000516656"/>
    </source>
</evidence>
<dbReference type="InterPro" id="IPR050767">
    <property type="entry name" value="Sel1_AlgK"/>
</dbReference>
<evidence type="ECO:0000313" key="3">
    <source>
        <dbReference type="Proteomes" id="UP000218676"/>
    </source>
</evidence>
<dbReference type="SMART" id="SM00671">
    <property type="entry name" value="SEL1"/>
    <property type="match status" value="3"/>
</dbReference>